<dbReference type="SUPFAM" id="SSF52540">
    <property type="entry name" value="P-loop containing nucleoside triphosphate hydrolases"/>
    <property type="match status" value="1"/>
</dbReference>
<evidence type="ECO:0000256" key="2">
    <source>
        <dbReference type="SAM" id="Phobius"/>
    </source>
</evidence>
<evidence type="ECO:0000256" key="1">
    <source>
        <dbReference type="SAM" id="MobiDB-lite"/>
    </source>
</evidence>
<evidence type="ECO:0000313" key="5">
    <source>
        <dbReference type="Proteomes" id="UP001500618"/>
    </source>
</evidence>
<feature type="transmembrane region" description="Helical" evidence="2">
    <location>
        <begin position="213"/>
        <end position="237"/>
    </location>
</feature>
<reference evidence="4 5" key="1">
    <citation type="journal article" date="2019" name="Int. J. Syst. Evol. Microbiol.">
        <title>The Global Catalogue of Microorganisms (GCM) 10K type strain sequencing project: providing services to taxonomists for standard genome sequencing and annotation.</title>
        <authorList>
            <consortium name="The Broad Institute Genomics Platform"/>
            <consortium name="The Broad Institute Genome Sequencing Center for Infectious Disease"/>
            <person name="Wu L."/>
            <person name="Ma J."/>
        </authorList>
    </citation>
    <scope>NUCLEOTIDE SEQUENCE [LARGE SCALE GENOMIC DNA]</scope>
    <source>
        <strain evidence="4 5">JCM 14718</strain>
    </source>
</reference>
<proteinExistence type="predicted"/>
<keyword evidence="2" id="KW-0472">Membrane</keyword>
<dbReference type="Gene3D" id="3.40.50.300">
    <property type="entry name" value="P-loop containing nucleotide triphosphate hydrolases"/>
    <property type="match status" value="1"/>
</dbReference>
<dbReference type="InterPro" id="IPR050445">
    <property type="entry name" value="Bact_polysacc_biosynth/exp"/>
</dbReference>
<dbReference type="PANTHER" id="PTHR32309">
    <property type="entry name" value="TYROSINE-PROTEIN KINASE"/>
    <property type="match status" value="1"/>
</dbReference>
<name>A0ABN2HI64_9ACTN</name>
<keyword evidence="2" id="KW-0812">Transmembrane</keyword>
<evidence type="ECO:0008006" key="6">
    <source>
        <dbReference type="Google" id="ProtNLM"/>
    </source>
</evidence>
<sequence>MLLVVLVAVAGCAVAAGLVRPGSTVATAAVLINPLDGNPYSTGARGQNLTNLQTEAALISGDAVVNAAKKDLGSTDDNATLASRVTVDNPSNTQVLEISYAARTNDSALHGANAFATAYLAVRAQRAAVNDAAELRLYTTEAAKVQASMSSTAGELAKTPATSPRGQVLTQQLTVYSAQLAKLQATLSDLRTNPPDPGEVITPAATASTGLGLAVYALAGLVLGLLAAAALAGWLALADDRVHAPADLERAGFAGLGPIVRTGADLPKLFSDPAAPITEDDRSRRITVAVGVPSVPATLLVAGVCDDSALPAAVRLAVSLVRADSSVILVDSARGGLTDLVEEMPSPGLSEVLLRRREALKVLRRPQPRLSFLASGTEPEEAADRLLSERWGGQLGVLTQHADYVVLCAREAAGADGLALANSATAVILSATSGRTRLRDLRAASDELTRCGGEVLGVFLTAPDAGPSVSDGGPVARTHAPDAAAAVAPKRPSPRSKAPAEPEPAGADRS</sequence>
<gene>
    <name evidence="4" type="ORF">GCM10009765_41880</name>
</gene>
<dbReference type="Proteomes" id="UP001500618">
    <property type="component" value="Unassembled WGS sequence"/>
</dbReference>
<keyword evidence="2" id="KW-1133">Transmembrane helix</keyword>
<feature type="signal peptide" evidence="3">
    <location>
        <begin position="1"/>
        <end position="15"/>
    </location>
</feature>
<evidence type="ECO:0000313" key="4">
    <source>
        <dbReference type="EMBL" id="GAA1688032.1"/>
    </source>
</evidence>
<keyword evidence="3" id="KW-0732">Signal</keyword>
<feature type="compositionally biased region" description="Low complexity" evidence="1">
    <location>
        <begin position="474"/>
        <end position="490"/>
    </location>
</feature>
<dbReference type="InterPro" id="IPR027417">
    <property type="entry name" value="P-loop_NTPase"/>
</dbReference>
<feature type="region of interest" description="Disordered" evidence="1">
    <location>
        <begin position="464"/>
        <end position="510"/>
    </location>
</feature>
<dbReference type="EMBL" id="BAAANY010000015">
    <property type="protein sequence ID" value="GAA1688032.1"/>
    <property type="molecule type" value="Genomic_DNA"/>
</dbReference>
<keyword evidence="5" id="KW-1185">Reference proteome</keyword>
<feature type="chain" id="PRO_5047119824" description="Lipopolysaccharide biosynthesis protein" evidence="3">
    <location>
        <begin position="16"/>
        <end position="510"/>
    </location>
</feature>
<protein>
    <recommendedName>
        <fullName evidence="6">Lipopolysaccharide biosynthesis protein</fullName>
    </recommendedName>
</protein>
<accession>A0ABN2HI64</accession>
<dbReference type="PANTHER" id="PTHR32309:SF31">
    <property type="entry name" value="CAPSULAR EXOPOLYSACCHARIDE FAMILY"/>
    <property type="match status" value="1"/>
</dbReference>
<organism evidence="4 5">
    <name type="scientific">Fodinicola feengrottensis</name>
    <dbReference type="NCBI Taxonomy" id="435914"/>
    <lineage>
        <taxon>Bacteria</taxon>
        <taxon>Bacillati</taxon>
        <taxon>Actinomycetota</taxon>
        <taxon>Actinomycetes</taxon>
        <taxon>Mycobacteriales</taxon>
        <taxon>Fodinicola</taxon>
    </lineage>
</organism>
<comment type="caution">
    <text evidence="4">The sequence shown here is derived from an EMBL/GenBank/DDBJ whole genome shotgun (WGS) entry which is preliminary data.</text>
</comment>
<evidence type="ECO:0000256" key="3">
    <source>
        <dbReference type="SAM" id="SignalP"/>
    </source>
</evidence>